<evidence type="ECO:0000313" key="1">
    <source>
        <dbReference type="EMBL" id="HDM36286.1"/>
    </source>
</evidence>
<accession>A0A7C0X444</accession>
<sequence length="207" mass="23140">MRVRCILLILMLLPTLATPSLGASELLLPMHHIFITPAEDHIQVDELLILKNTGNTTFNGTIDPSPFEGWYELKPQNLTAVIPPDESYQVMLSYNLNRPPSGVLNLTRAVVYDTGTMNMLVPLRGGIKLLDKGDFESAGLTTLSDGDYYLLESYNVTRGSVIRVVFSLPQREERADSRGGKDLEKVILVLALILIALFPNLRDYLRR</sequence>
<dbReference type="EMBL" id="DQZR01000143">
    <property type="protein sequence ID" value="HDM36286.1"/>
    <property type="molecule type" value="Genomic_DNA"/>
</dbReference>
<proteinExistence type="predicted"/>
<protein>
    <submittedName>
        <fullName evidence="1">Uncharacterized protein</fullName>
    </submittedName>
</protein>
<dbReference type="Proteomes" id="UP000885863">
    <property type="component" value="Unassembled WGS sequence"/>
</dbReference>
<gene>
    <name evidence="1" type="ORF">ENG09_03405</name>
</gene>
<organism evidence="1">
    <name type="scientific">Candidatus Syntropharchaeum butanivorans</name>
    <dbReference type="NCBI Taxonomy" id="1839936"/>
    <lineage>
        <taxon>Archaea</taxon>
        <taxon>Methanobacteriati</taxon>
        <taxon>Methanobacteriota</taxon>
        <taxon>Stenosarchaea group</taxon>
        <taxon>Methanomicrobia</taxon>
        <taxon>Methanosarcinales</taxon>
        <taxon>ANME-2 cluster</taxon>
        <taxon>Candidatus Syntropharchaeum</taxon>
    </lineage>
</organism>
<reference evidence="1" key="1">
    <citation type="journal article" date="2020" name="mSystems">
        <title>Genome- and Community-Level Interaction Insights into Carbon Utilization and Element Cycling Functions of Hydrothermarchaeota in Hydrothermal Sediment.</title>
        <authorList>
            <person name="Zhou Z."/>
            <person name="Liu Y."/>
            <person name="Xu W."/>
            <person name="Pan J."/>
            <person name="Luo Z.H."/>
            <person name="Li M."/>
        </authorList>
    </citation>
    <scope>NUCLEOTIDE SEQUENCE [LARGE SCALE GENOMIC DNA]</scope>
    <source>
        <strain evidence="1">HyVt-185</strain>
    </source>
</reference>
<dbReference type="AlphaFoldDB" id="A0A7C0X444"/>
<comment type="caution">
    <text evidence="1">The sequence shown here is derived from an EMBL/GenBank/DDBJ whole genome shotgun (WGS) entry which is preliminary data.</text>
</comment>
<name>A0A7C0X444_9EURY</name>